<dbReference type="AlphaFoldDB" id="C1MRT0"/>
<dbReference type="RefSeq" id="XP_003058563.1">
    <property type="nucleotide sequence ID" value="XM_003058517.1"/>
</dbReference>
<sequence length="109" mass="12536">MEWDLVLYPDDVGEWSVGKVETIDLDDGECVVQPLFEEADEQGERTRVWLESHSRPPRTVKLSDIRCVLDADFAQRMAPDRVSNPHGEHAEDFWEITAELPPGTRRDDD</sequence>
<proteinExistence type="predicted"/>
<dbReference type="OMA" id="EHAEDFW"/>
<evidence type="ECO:0000313" key="3">
    <source>
        <dbReference type="Proteomes" id="UP000001876"/>
    </source>
</evidence>
<accession>C1MRT0</accession>
<evidence type="ECO:0000313" key="2">
    <source>
        <dbReference type="EMBL" id="EEH57018.1"/>
    </source>
</evidence>
<feature type="region of interest" description="Disordered" evidence="1">
    <location>
        <begin position="79"/>
        <end position="109"/>
    </location>
</feature>
<dbReference type="EMBL" id="GG663739">
    <property type="protein sequence ID" value="EEH57018.1"/>
    <property type="molecule type" value="Genomic_DNA"/>
</dbReference>
<reference evidence="2 3" key="1">
    <citation type="journal article" date="2009" name="Science">
        <title>Green evolution and dynamic adaptations revealed by genomes of the marine picoeukaryotes Micromonas.</title>
        <authorList>
            <person name="Worden A.Z."/>
            <person name="Lee J.H."/>
            <person name="Mock T."/>
            <person name="Rouze P."/>
            <person name="Simmons M.P."/>
            <person name="Aerts A.L."/>
            <person name="Allen A.E."/>
            <person name="Cuvelier M.L."/>
            <person name="Derelle E."/>
            <person name="Everett M.V."/>
            <person name="Foulon E."/>
            <person name="Grimwood J."/>
            <person name="Gundlach H."/>
            <person name="Henrissat B."/>
            <person name="Napoli C."/>
            <person name="McDonald S.M."/>
            <person name="Parker M.S."/>
            <person name="Rombauts S."/>
            <person name="Salamov A."/>
            <person name="Von Dassow P."/>
            <person name="Badger J.H."/>
            <person name="Coutinho P.M."/>
            <person name="Demir E."/>
            <person name="Dubchak I."/>
            <person name="Gentemann C."/>
            <person name="Eikrem W."/>
            <person name="Gready J.E."/>
            <person name="John U."/>
            <person name="Lanier W."/>
            <person name="Lindquist E.A."/>
            <person name="Lucas S."/>
            <person name="Mayer K.F."/>
            <person name="Moreau H."/>
            <person name="Not F."/>
            <person name="Otillar R."/>
            <person name="Panaud O."/>
            <person name="Pangilinan J."/>
            <person name="Paulsen I."/>
            <person name="Piegu B."/>
            <person name="Poliakov A."/>
            <person name="Robbens S."/>
            <person name="Schmutz J."/>
            <person name="Toulza E."/>
            <person name="Wyss T."/>
            <person name="Zelensky A."/>
            <person name="Zhou K."/>
            <person name="Armbrust E.V."/>
            <person name="Bhattacharya D."/>
            <person name="Goodenough U.W."/>
            <person name="Van de Peer Y."/>
            <person name="Grigoriev I.V."/>
        </authorList>
    </citation>
    <scope>NUCLEOTIDE SEQUENCE [LARGE SCALE GENOMIC DNA]</scope>
    <source>
        <strain evidence="2 3">CCMP1545</strain>
    </source>
</reference>
<dbReference type="Proteomes" id="UP000001876">
    <property type="component" value="Unassembled WGS sequence"/>
</dbReference>
<dbReference type="KEGG" id="mpp:MICPUCDRAFT_58214"/>
<organism evidence="3">
    <name type="scientific">Micromonas pusilla (strain CCMP1545)</name>
    <name type="common">Picoplanktonic green alga</name>
    <dbReference type="NCBI Taxonomy" id="564608"/>
    <lineage>
        <taxon>Eukaryota</taxon>
        <taxon>Viridiplantae</taxon>
        <taxon>Chlorophyta</taxon>
        <taxon>Mamiellophyceae</taxon>
        <taxon>Mamiellales</taxon>
        <taxon>Mamiellaceae</taxon>
        <taxon>Micromonas</taxon>
    </lineage>
</organism>
<name>C1MRT0_MICPC</name>
<evidence type="ECO:0000256" key="1">
    <source>
        <dbReference type="SAM" id="MobiDB-lite"/>
    </source>
</evidence>
<gene>
    <name evidence="2" type="ORF">MICPUCDRAFT_58214</name>
</gene>
<dbReference type="OrthoDB" id="565618at2759"/>
<protein>
    <submittedName>
        <fullName evidence="2">Predicted protein</fullName>
    </submittedName>
</protein>
<keyword evidence="3" id="KW-1185">Reference proteome</keyword>
<dbReference type="GeneID" id="9684366"/>